<dbReference type="Pfam" id="PF12997">
    <property type="entry name" value="DUF3881"/>
    <property type="match status" value="1"/>
</dbReference>
<accession>A0A7M2RLF0</accession>
<dbReference type="Proteomes" id="UP000593601">
    <property type="component" value="Chromosome"/>
</dbReference>
<evidence type="ECO:0000313" key="1">
    <source>
        <dbReference type="EMBL" id="QOV21109.1"/>
    </source>
</evidence>
<proteinExistence type="predicted"/>
<protein>
    <submittedName>
        <fullName evidence="1">DUF3881 family protein</fullName>
    </submittedName>
</protein>
<name>A0A7M2RLF0_9FIRM</name>
<keyword evidence="2" id="KW-1185">Reference proteome</keyword>
<dbReference type="KEGG" id="bliq:INP51_15960"/>
<evidence type="ECO:0000313" key="2">
    <source>
        <dbReference type="Proteomes" id="UP000593601"/>
    </source>
</evidence>
<dbReference type="EMBL" id="CP063304">
    <property type="protein sequence ID" value="QOV21109.1"/>
    <property type="molecule type" value="Genomic_DNA"/>
</dbReference>
<dbReference type="InterPro" id="IPR024541">
    <property type="entry name" value="DUF3881"/>
</dbReference>
<dbReference type="AlphaFoldDB" id="A0A7M2RLF0"/>
<gene>
    <name evidence="1" type="ORF">INP51_15960</name>
</gene>
<reference evidence="1 2" key="1">
    <citation type="submission" date="2020-10" db="EMBL/GenBank/DDBJ databases">
        <title>Blautia liquoris sp.nov., isolated from the mud in a fermentation cellar used for the production of Chinese strong-flavoured liquor.</title>
        <authorList>
            <person name="Lu L."/>
        </authorList>
    </citation>
    <scope>NUCLEOTIDE SEQUENCE [LARGE SCALE GENOMIC DNA]</scope>
    <source>
        <strain evidence="1 2">LZLJ-3</strain>
    </source>
</reference>
<organism evidence="1 2">
    <name type="scientific">Blautia liquoris</name>
    <dbReference type="NCBI Taxonomy" id="2779518"/>
    <lineage>
        <taxon>Bacteria</taxon>
        <taxon>Bacillati</taxon>
        <taxon>Bacillota</taxon>
        <taxon>Clostridia</taxon>
        <taxon>Lachnospirales</taxon>
        <taxon>Lachnospiraceae</taxon>
        <taxon>Blautia</taxon>
    </lineage>
</organism>
<sequence>MHAYLKAVGFSDISSRSDMEKVLRDVITNCDSKKVVEDEEHHLFVEISREYGYDCGLTICGELDEEDNLHIDYCFPFYRGSKVTSQENLMVERHVDKISYAGACDDYRVGITLIFYLLNAAEYQSEKSKKSFRDPSISLTLSALSRKGMILLPLKKEGKKDIDQEWKQHNELIAAARNGDEEAMENLTMEEINTYSTISRRIRKKDDVLTIVDSYFMPYGIECDQYSVMGDIIEYDTTVNEYTGEKLHLITILCNDIELDICINDQDLTGIPEVGRRFKGVIWLLGEINF</sequence>